<evidence type="ECO:0000256" key="1">
    <source>
        <dbReference type="SAM" id="MobiDB-lite"/>
    </source>
</evidence>
<feature type="transmembrane region" description="Helical" evidence="2">
    <location>
        <begin position="28"/>
        <end position="49"/>
    </location>
</feature>
<dbReference type="OrthoDB" id="3191427at2"/>
<sequence>MNARIHLLHVGAAPGRPRRPGRRRARRIGCSVCLVVLALLAALAVYLTVKPIDATDLPMSIGIGITRDDRGRQQPDPERERTYATPSDALRASDLLCEASFVSEPLLVRENDSQASILYFCSPDREGKMLVFAVTRMRRRDGRYAAPTEARLFSCVDTTMEKKYRYPTPEAKAGYDIEESFFDNCPDPACGLQWFGASKDPRVGEMTILGKRPDGVVSYTYKKVTYYCWYYDDLDVIGALKARSDFDFGGFTIREIMDDLDITFPGGDGASRGEGGSS</sequence>
<evidence type="ECO:0000313" key="4">
    <source>
        <dbReference type="Proteomes" id="UP000006851"/>
    </source>
</evidence>
<reference evidence="4" key="1">
    <citation type="journal article" date="2013" name="Stand. Genomic Sci.">
        <title>Complete genome sequence of Coriobacterium glomerans type strain (PW2(T)) from the midgut of Pyrrhocoris apterus L. (red soldier bug).</title>
        <authorList>
            <person name="Stackebrandt E."/>
            <person name="Zeytun A."/>
            <person name="Lapidus A."/>
            <person name="Nolan M."/>
            <person name="Lucas S."/>
            <person name="Hammon N."/>
            <person name="Deshpande S."/>
            <person name="Cheng J.F."/>
            <person name="Tapia R."/>
            <person name="Goodwin L.A."/>
            <person name="Pitluck S."/>
            <person name="Liolios K."/>
            <person name="Pagani I."/>
            <person name="Ivanova N."/>
            <person name="Mavromatis K."/>
            <person name="Mikhailova N."/>
            <person name="Huntemann M."/>
            <person name="Pati A."/>
            <person name="Chen A."/>
            <person name="Palaniappan K."/>
            <person name="Chang Y.J."/>
            <person name="Land M."/>
            <person name="Hauser L."/>
            <person name="Rohde M."/>
            <person name="Pukall R."/>
            <person name="Goker M."/>
            <person name="Detter J.C."/>
            <person name="Woyke T."/>
            <person name="Bristow J."/>
            <person name="Eisen J.A."/>
            <person name="Markowitz V."/>
            <person name="Hugenholtz P."/>
            <person name="Kyrpides N.C."/>
            <person name="Klenk H.P."/>
        </authorList>
    </citation>
    <scope>NUCLEOTIDE SEQUENCE</scope>
    <source>
        <strain evidence="4">ATCC 49209 / DSM 20642 / JCM 10262 / PW2</strain>
    </source>
</reference>
<gene>
    <name evidence="3" type="ordered locus">Corgl_0026</name>
</gene>
<evidence type="ECO:0000313" key="3">
    <source>
        <dbReference type="EMBL" id="AEB06156.1"/>
    </source>
</evidence>
<dbReference type="AlphaFoldDB" id="F2N6V7"/>
<protein>
    <submittedName>
        <fullName evidence="3">Uncharacterized protein</fullName>
    </submittedName>
</protein>
<feature type="compositionally biased region" description="Basic and acidic residues" evidence="1">
    <location>
        <begin position="66"/>
        <end position="82"/>
    </location>
</feature>
<dbReference type="STRING" id="700015.Corgl_0026"/>
<dbReference type="HOGENOM" id="CLU_1000087_0_0_11"/>
<evidence type="ECO:0000256" key="2">
    <source>
        <dbReference type="SAM" id="Phobius"/>
    </source>
</evidence>
<proteinExistence type="predicted"/>
<keyword evidence="2" id="KW-0812">Transmembrane</keyword>
<dbReference type="RefSeq" id="WP_013707899.1">
    <property type="nucleotide sequence ID" value="NC_015389.1"/>
</dbReference>
<keyword evidence="4" id="KW-1185">Reference proteome</keyword>
<name>F2N6V7_CORGP</name>
<keyword evidence="2" id="KW-1133">Transmembrane helix</keyword>
<dbReference type="EMBL" id="CP002628">
    <property type="protein sequence ID" value="AEB06156.1"/>
    <property type="molecule type" value="Genomic_DNA"/>
</dbReference>
<feature type="region of interest" description="Disordered" evidence="1">
    <location>
        <begin position="64"/>
        <end position="84"/>
    </location>
</feature>
<dbReference type="eggNOG" id="ENOG5033FE9">
    <property type="taxonomic scope" value="Bacteria"/>
</dbReference>
<dbReference type="KEGG" id="cgo:Corgl_0026"/>
<organism evidence="3 4">
    <name type="scientific">Coriobacterium glomerans (strain ATCC 49209 / DSM 20642 / JCM 10262 / PW2)</name>
    <dbReference type="NCBI Taxonomy" id="700015"/>
    <lineage>
        <taxon>Bacteria</taxon>
        <taxon>Bacillati</taxon>
        <taxon>Actinomycetota</taxon>
        <taxon>Coriobacteriia</taxon>
        <taxon>Coriobacteriales</taxon>
        <taxon>Coriobacteriaceae</taxon>
        <taxon>Coriobacterium</taxon>
    </lineage>
</organism>
<keyword evidence="2" id="KW-0472">Membrane</keyword>
<accession>F2N6V7</accession>
<dbReference type="Proteomes" id="UP000006851">
    <property type="component" value="Chromosome"/>
</dbReference>